<dbReference type="GO" id="GO:0016740">
    <property type="term" value="F:transferase activity"/>
    <property type="evidence" value="ECO:0007669"/>
    <property type="project" value="UniProtKB-KW"/>
</dbReference>
<dbReference type="GO" id="GO:0050567">
    <property type="term" value="F:glutaminyl-tRNA synthase (glutamine-hydrolyzing) activity"/>
    <property type="evidence" value="ECO:0007669"/>
    <property type="project" value="UniProtKB-UniRule"/>
</dbReference>
<evidence type="ECO:0000313" key="2">
    <source>
        <dbReference type="EMBL" id="NYV28262.1"/>
    </source>
</evidence>
<name>A0A7Z0PGR6_9FUSO</name>
<dbReference type="GO" id="GO:0006412">
    <property type="term" value="P:translation"/>
    <property type="evidence" value="ECO:0007669"/>
    <property type="project" value="UniProtKB-UniRule"/>
</dbReference>
<keyword evidence="1" id="KW-0648">Protein biosynthesis</keyword>
<keyword evidence="3" id="KW-1185">Reference proteome</keyword>
<sequence>MVTKEEVVKLAKLSKLSFQENELESFQKDLNDIFKYMENLNELNLENVEPLYNILENEGKIYRHEPKTEMDKVRFLKNAPKSDDNFVALPVIVGDGDE</sequence>
<dbReference type="Gene3D" id="1.10.20.60">
    <property type="entry name" value="Glu-tRNAGln amidotransferase C subunit, N-terminal domain"/>
    <property type="match status" value="1"/>
</dbReference>
<dbReference type="AlphaFoldDB" id="A0A7Z0PGR6"/>
<dbReference type="EMBL" id="JABMKT010000029">
    <property type="protein sequence ID" value="NYV28262.1"/>
    <property type="molecule type" value="Genomic_DNA"/>
</dbReference>
<organism evidence="2 3">
    <name type="scientific">Streptobacillus felis</name>
    <dbReference type="NCBI Taxonomy" id="1384509"/>
    <lineage>
        <taxon>Bacteria</taxon>
        <taxon>Fusobacteriati</taxon>
        <taxon>Fusobacteriota</taxon>
        <taxon>Fusobacteriia</taxon>
        <taxon>Fusobacteriales</taxon>
        <taxon>Leptotrichiaceae</taxon>
        <taxon>Streptobacillus</taxon>
    </lineage>
</organism>
<keyword evidence="1" id="KW-0547">Nucleotide-binding</keyword>
<comment type="similarity">
    <text evidence="1">Belongs to the GatC family.</text>
</comment>
<dbReference type="PANTHER" id="PTHR15004">
    <property type="entry name" value="GLUTAMYL-TRNA(GLN) AMIDOTRANSFERASE SUBUNIT C, MITOCHONDRIAL"/>
    <property type="match status" value="1"/>
</dbReference>
<comment type="subunit">
    <text evidence="1">Heterotrimer of A, B and C subunits.</text>
</comment>
<reference evidence="2 3" key="1">
    <citation type="submission" date="2020-05" db="EMBL/GenBank/DDBJ databases">
        <title>Streptobacillus felis strain LHL191014123.</title>
        <authorList>
            <person name="Fawzy A."/>
            <person name="Rau J."/>
            <person name="Risse K."/>
            <person name="Schauerte N."/>
            <person name="Geiger C."/>
            <person name="Blom J."/>
            <person name="Imirzalioglu C."/>
            <person name="Falgenhauer J."/>
            <person name="Bach A."/>
            <person name="Herden C."/>
            <person name="Eisenberg T."/>
        </authorList>
    </citation>
    <scope>NUCLEOTIDE SEQUENCE [LARGE SCALE GENOMIC DNA]</scope>
    <source>
        <strain evidence="2 3">LHL191014123</strain>
    </source>
</reference>
<gene>
    <name evidence="1 2" type="primary">gatC</name>
    <name evidence="2" type="ORF">HP397_05510</name>
</gene>
<dbReference type="EC" id="6.3.5.-" evidence="1"/>
<dbReference type="InterPro" id="IPR003837">
    <property type="entry name" value="GatC"/>
</dbReference>
<dbReference type="OrthoDB" id="9813938at2"/>
<keyword evidence="2" id="KW-0808">Transferase</keyword>
<keyword evidence="1" id="KW-0436">Ligase</keyword>
<accession>A0A7Z0PGR6</accession>
<comment type="caution">
    <text evidence="2">The sequence shown here is derived from an EMBL/GenBank/DDBJ whole genome shotgun (WGS) entry which is preliminary data.</text>
</comment>
<dbReference type="GO" id="GO:0070681">
    <property type="term" value="P:glutaminyl-tRNAGln biosynthesis via transamidation"/>
    <property type="evidence" value="ECO:0007669"/>
    <property type="project" value="TreeGrafter"/>
</dbReference>
<dbReference type="GO" id="GO:0005524">
    <property type="term" value="F:ATP binding"/>
    <property type="evidence" value="ECO:0007669"/>
    <property type="project" value="UniProtKB-KW"/>
</dbReference>
<dbReference type="HAMAP" id="MF_00122">
    <property type="entry name" value="GatC"/>
    <property type="match status" value="1"/>
</dbReference>
<dbReference type="GO" id="GO:0006450">
    <property type="term" value="P:regulation of translational fidelity"/>
    <property type="evidence" value="ECO:0007669"/>
    <property type="project" value="InterPro"/>
</dbReference>
<dbReference type="SUPFAM" id="SSF141000">
    <property type="entry name" value="Glu-tRNAGln amidotransferase C subunit"/>
    <property type="match status" value="1"/>
</dbReference>
<comment type="catalytic activity">
    <reaction evidence="1">
        <text>L-glutamyl-tRNA(Gln) + L-glutamine + ATP + H2O = L-glutaminyl-tRNA(Gln) + L-glutamate + ADP + phosphate + H(+)</text>
        <dbReference type="Rhea" id="RHEA:17521"/>
        <dbReference type="Rhea" id="RHEA-COMP:9681"/>
        <dbReference type="Rhea" id="RHEA-COMP:9684"/>
        <dbReference type="ChEBI" id="CHEBI:15377"/>
        <dbReference type="ChEBI" id="CHEBI:15378"/>
        <dbReference type="ChEBI" id="CHEBI:29985"/>
        <dbReference type="ChEBI" id="CHEBI:30616"/>
        <dbReference type="ChEBI" id="CHEBI:43474"/>
        <dbReference type="ChEBI" id="CHEBI:58359"/>
        <dbReference type="ChEBI" id="CHEBI:78520"/>
        <dbReference type="ChEBI" id="CHEBI:78521"/>
        <dbReference type="ChEBI" id="CHEBI:456216"/>
    </reaction>
</comment>
<dbReference type="Proteomes" id="UP000526184">
    <property type="component" value="Unassembled WGS sequence"/>
</dbReference>
<evidence type="ECO:0000256" key="1">
    <source>
        <dbReference type="HAMAP-Rule" id="MF_00122"/>
    </source>
</evidence>
<comment type="catalytic activity">
    <reaction evidence="1">
        <text>L-aspartyl-tRNA(Asn) + L-glutamine + ATP + H2O = L-asparaginyl-tRNA(Asn) + L-glutamate + ADP + phosphate + 2 H(+)</text>
        <dbReference type="Rhea" id="RHEA:14513"/>
        <dbReference type="Rhea" id="RHEA-COMP:9674"/>
        <dbReference type="Rhea" id="RHEA-COMP:9677"/>
        <dbReference type="ChEBI" id="CHEBI:15377"/>
        <dbReference type="ChEBI" id="CHEBI:15378"/>
        <dbReference type="ChEBI" id="CHEBI:29985"/>
        <dbReference type="ChEBI" id="CHEBI:30616"/>
        <dbReference type="ChEBI" id="CHEBI:43474"/>
        <dbReference type="ChEBI" id="CHEBI:58359"/>
        <dbReference type="ChEBI" id="CHEBI:78515"/>
        <dbReference type="ChEBI" id="CHEBI:78516"/>
        <dbReference type="ChEBI" id="CHEBI:456216"/>
    </reaction>
</comment>
<dbReference type="Pfam" id="PF02686">
    <property type="entry name" value="GatC"/>
    <property type="match status" value="1"/>
</dbReference>
<proteinExistence type="inferred from homology"/>
<dbReference type="RefSeq" id="WP_067322201.1">
    <property type="nucleotide sequence ID" value="NZ_CBCRWS010000004.1"/>
</dbReference>
<dbReference type="NCBIfam" id="TIGR00135">
    <property type="entry name" value="gatC"/>
    <property type="match status" value="1"/>
</dbReference>
<dbReference type="InterPro" id="IPR036113">
    <property type="entry name" value="Asp/Glu-ADT_sf_sub_c"/>
</dbReference>
<keyword evidence="1" id="KW-0067">ATP-binding</keyword>
<dbReference type="PANTHER" id="PTHR15004:SF0">
    <property type="entry name" value="GLUTAMYL-TRNA(GLN) AMIDOTRANSFERASE SUBUNIT C, MITOCHONDRIAL"/>
    <property type="match status" value="1"/>
</dbReference>
<evidence type="ECO:0000313" key="3">
    <source>
        <dbReference type="Proteomes" id="UP000526184"/>
    </source>
</evidence>
<comment type="function">
    <text evidence="1">Allows the formation of correctly charged Asn-tRNA(Asn) or Gln-tRNA(Gln) through the transamidation of misacylated Asp-tRNA(Asn) or Glu-tRNA(Gln) in organisms which lack either or both of asparaginyl-tRNA or glutaminyl-tRNA synthetases. The reaction takes place in the presence of glutamine and ATP through an activated phospho-Asp-tRNA(Asn) or phospho-Glu-tRNA(Gln).</text>
</comment>
<protein>
    <recommendedName>
        <fullName evidence="1">Aspartyl/glutamyl-tRNA(Asn/Gln) amidotransferase subunit C</fullName>
        <shortName evidence="1">Asp/Glu-ADT subunit C</shortName>
        <ecNumber evidence="1">6.3.5.-</ecNumber>
    </recommendedName>
</protein>